<dbReference type="AlphaFoldDB" id="A0A553I0C1"/>
<evidence type="ECO:0000313" key="3">
    <source>
        <dbReference type="Proteomes" id="UP000319160"/>
    </source>
</evidence>
<sequence>MGGALTLPSCEPGQTDFCALCCEIDVTLRSHESKPHSPNGPTGARDIYLGKKSELIARSTRCRSCRAFVSCAEEDRAGFSETQAPMCAEDYDFSVHLMDHNPVLCIAFGSLHSQSIDPIQRRQSIKQLGVLSLFSTDRDVHADSDPWLAGRPRVFDPEQCDPAVIREWLEHCNRFHGNRCLVPQAWRCQTDVTNNFIDVELECITTPETEVPYVALSYVWGVVDTLQCLESNIDSLRRPGSLSLSGSQIVPQTIRDATRLCALTGYRYLWVDRVCIIQDNYTIKQQYLQGMAWIYAAADFTIVAAEGSDVNHGFSGLGQGVEERQKHLIPFPSKPLIRGTMWSLKDSLSSDTVWSSRAWTFQEHVFSRRLLYVNKFVNWVCASARWTEAVSLSPDVAHSLTRTRDEHHSDDGKVFVLDWPSLRYYASMVEQYNVRNLTYNSDVANAFGGLLLQMCMGFSAGFYGGLPEFYFTICLLWQPKRGLRPRFNQPDTGFLPTWSWFGWSGALDLQLWTCNTDMELPPAPYEVAISPVTEWYKSPDWEKDGHISYTCFEVRKLFFERGAPTPDGWQRHDGGSESGHHPYYVYHGQNLNHIGSARKFRYPIPPFQRYRNVTPIDLSARYLYATVQKAFFMFRAPDDSISQRADHHKDGGYYIADLPLFTTSSEWAGSIRVGMHETEALPTGQRCEVIRIAKGSLPLNRGDAATFNSSGAQSIHPFGDVMTREELHGKDTFDFYFVLWIRWEEDTACRRALGTIWEPMWEVSAPEDIDIKLG</sequence>
<dbReference type="Proteomes" id="UP000319160">
    <property type="component" value="Unassembled WGS sequence"/>
</dbReference>
<dbReference type="OrthoDB" id="5428863at2759"/>
<dbReference type="PANTHER" id="PTHR33112:SF1">
    <property type="entry name" value="HETEROKARYON INCOMPATIBILITY DOMAIN-CONTAINING PROTEIN"/>
    <property type="match status" value="1"/>
</dbReference>
<dbReference type="PANTHER" id="PTHR33112">
    <property type="entry name" value="DOMAIN PROTEIN, PUTATIVE-RELATED"/>
    <property type="match status" value="1"/>
</dbReference>
<feature type="domain" description="Heterokaryon incompatibility" evidence="1">
    <location>
        <begin position="213"/>
        <end position="363"/>
    </location>
</feature>
<evidence type="ECO:0000259" key="1">
    <source>
        <dbReference type="Pfam" id="PF06985"/>
    </source>
</evidence>
<comment type="caution">
    <text evidence="2">The sequence shown here is derived from an EMBL/GenBank/DDBJ whole genome shotgun (WGS) entry which is preliminary data.</text>
</comment>
<keyword evidence="3" id="KW-1185">Reference proteome</keyword>
<gene>
    <name evidence="2" type="ORF">FHL15_005325</name>
</gene>
<evidence type="ECO:0000313" key="2">
    <source>
        <dbReference type="EMBL" id="TRX93649.1"/>
    </source>
</evidence>
<dbReference type="Pfam" id="PF06985">
    <property type="entry name" value="HET"/>
    <property type="match status" value="1"/>
</dbReference>
<organism evidence="2 3">
    <name type="scientific">Xylaria flabelliformis</name>
    <dbReference type="NCBI Taxonomy" id="2512241"/>
    <lineage>
        <taxon>Eukaryota</taxon>
        <taxon>Fungi</taxon>
        <taxon>Dikarya</taxon>
        <taxon>Ascomycota</taxon>
        <taxon>Pezizomycotina</taxon>
        <taxon>Sordariomycetes</taxon>
        <taxon>Xylariomycetidae</taxon>
        <taxon>Xylariales</taxon>
        <taxon>Xylariaceae</taxon>
        <taxon>Xylaria</taxon>
    </lineage>
</organism>
<reference evidence="3" key="1">
    <citation type="submission" date="2019-06" db="EMBL/GenBank/DDBJ databases">
        <title>Draft genome sequence of the griseofulvin-producing fungus Xylaria cubensis strain G536.</title>
        <authorList>
            <person name="Mead M.E."/>
            <person name="Raja H.A."/>
            <person name="Steenwyk J.L."/>
            <person name="Knowles S.L."/>
            <person name="Oberlies N.H."/>
            <person name="Rokas A."/>
        </authorList>
    </citation>
    <scope>NUCLEOTIDE SEQUENCE [LARGE SCALE GENOMIC DNA]</scope>
    <source>
        <strain evidence="3">G536</strain>
    </source>
</reference>
<dbReference type="STRING" id="2512241.A0A553I0C1"/>
<proteinExistence type="predicted"/>
<accession>A0A553I0C1</accession>
<dbReference type="EMBL" id="VFLP01000027">
    <property type="protein sequence ID" value="TRX93649.1"/>
    <property type="molecule type" value="Genomic_DNA"/>
</dbReference>
<protein>
    <recommendedName>
        <fullName evidence="1">Heterokaryon incompatibility domain-containing protein</fullName>
    </recommendedName>
</protein>
<name>A0A553I0C1_9PEZI</name>
<dbReference type="InterPro" id="IPR010730">
    <property type="entry name" value="HET"/>
</dbReference>